<dbReference type="Gene3D" id="3.40.1190.20">
    <property type="match status" value="1"/>
</dbReference>
<sequence>MPTRHLVQALQGMGTPRVLVVGDLILDRYVTGDVQRISPEAPIAVLAAGRREERLGGAGNVVANLRAMDAEVDVVGVVGTDSDGDALLGLLDAFGARRDGCVRDGARPTTVKTRFVSGVQQMLRVDWEDAVHASGDGEAALLDVVRRHIAAADALVLSDYGKGVLTDRVLAEAIRLGRERKIPVLVDPKGSDYRRYRGATLLTPNRKEAEEALGRRLARLEEVPDAARQLKEDAELTCSIITLGPDGIYYMDADGSGGLVPTTAQAVFDVTGAGDTVISHLTLALADGWSLGDAVALANTAAGLVVGRRGASSVTRDELRAALGMRGAHTRKVQDEAGLDAMVQRWRQEGRRIVFTNGCFDVLHAGHVQYLRFARSQGDVLVVGINDDASVRRLKGPERPVNPLADRMEVLAALEMVDAVAPFGEDTPKTVIERVTPDVLVKGEDWREKGVVGREWVERHGGKVVLAPLLAGRSTTSTLEKLDGASR</sequence>
<dbReference type="AlphaFoldDB" id="A0A518D334"/>
<gene>
    <name evidence="14" type="primary">hldE_3</name>
    <name evidence="11" type="synonym">hldE</name>
    <name evidence="14" type="ORF">Pla163_30240</name>
</gene>
<dbReference type="EMBL" id="CP036290">
    <property type="protein sequence ID" value="QDU85878.1"/>
    <property type="molecule type" value="Genomic_DNA"/>
</dbReference>
<dbReference type="GO" id="GO:0005524">
    <property type="term" value="F:ATP binding"/>
    <property type="evidence" value="ECO:0007669"/>
    <property type="project" value="UniProtKB-UniRule"/>
</dbReference>
<dbReference type="EC" id="2.7.7.70" evidence="11"/>
<feature type="region of interest" description="Ribokinase" evidence="11">
    <location>
        <begin position="1"/>
        <end position="330"/>
    </location>
</feature>
<dbReference type="InterPro" id="IPR011611">
    <property type="entry name" value="PfkB_dom"/>
</dbReference>
<comment type="catalytic activity">
    <reaction evidence="10 11">
        <text>D-glycero-beta-D-manno-heptose 1-phosphate + ATP + H(+) = ADP-D-glycero-beta-D-manno-heptose + diphosphate</text>
        <dbReference type="Rhea" id="RHEA:27465"/>
        <dbReference type="ChEBI" id="CHEBI:15378"/>
        <dbReference type="ChEBI" id="CHEBI:30616"/>
        <dbReference type="ChEBI" id="CHEBI:33019"/>
        <dbReference type="ChEBI" id="CHEBI:59967"/>
        <dbReference type="ChEBI" id="CHEBI:61593"/>
        <dbReference type="EC" id="2.7.7.70"/>
    </reaction>
</comment>
<keyword evidence="4 11" id="KW-0548">Nucleotidyltransferase</keyword>
<dbReference type="Proteomes" id="UP000319342">
    <property type="component" value="Chromosome"/>
</dbReference>
<dbReference type="CDD" id="cd01172">
    <property type="entry name" value="RfaE_like"/>
    <property type="match status" value="1"/>
</dbReference>
<comment type="similarity">
    <text evidence="11">In the C-terminal section; belongs to the cytidylyltransferase family.</text>
</comment>
<comment type="subunit">
    <text evidence="11">Homodimer.</text>
</comment>
<protein>
    <recommendedName>
        <fullName evidence="11">Bifunctional protein HldE</fullName>
    </recommendedName>
    <domain>
        <recommendedName>
            <fullName evidence="11">D-beta-D-heptose 7-phosphate kinase</fullName>
            <ecNumber evidence="11">2.7.1.167</ecNumber>
        </recommendedName>
        <alternativeName>
            <fullName evidence="11">D-beta-D-heptose 7-phosphotransferase</fullName>
        </alternativeName>
        <alternativeName>
            <fullName evidence="11">D-glycero-beta-D-manno-heptose-7-phosphate kinase</fullName>
        </alternativeName>
    </domain>
    <domain>
        <recommendedName>
            <fullName evidence="11">D-beta-D-heptose 1-phosphate adenylyltransferase</fullName>
            <ecNumber evidence="11">2.7.7.70</ecNumber>
        </recommendedName>
        <alternativeName>
            <fullName evidence="11">D-glycero-beta-D-manno-heptose 1-phosphate adenylyltransferase</fullName>
        </alternativeName>
    </domain>
</protein>
<evidence type="ECO:0000256" key="4">
    <source>
        <dbReference type="ARBA" id="ARBA00022695"/>
    </source>
</evidence>
<accession>A0A518D334</accession>
<feature type="active site" evidence="11">
    <location>
        <position position="275"/>
    </location>
</feature>
<dbReference type="UniPathway" id="UPA00356">
    <property type="reaction ID" value="UER00437"/>
</dbReference>
<reference evidence="14 15" key="1">
    <citation type="submission" date="2019-02" db="EMBL/GenBank/DDBJ databases">
        <title>Deep-cultivation of Planctomycetes and their phenomic and genomic characterization uncovers novel biology.</title>
        <authorList>
            <person name="Wiegand S."/>
            <person name="Jogler M."/>
            <person name="Boedeker C."/>
            <person name="Pinto D."/>
            <person name="Vollmers J."/>
            <person name="Rivas-Marin E."/>
            <person name="Kohn T."/>
            <person name="Peeters S.H."/>
            <person name="Heuer A."/>
            <person name="Rast P."/>
            <person name="Oberbeckmann S."/>
            <person name="Bunk B."/>
            <person name="Jeske O."/>
            <person name="Meyerdierks A."/>
            <person name="Storesund J.E."/>
            <person name="Kallscheuer N."/>
            <person name="Luecker S."/>
            <person name="Lage O.M."/>
            <person name="Pohl T."/>
            <person name="Merkel B.J."/>
            <person name="Hornburger P."/>
            <person name="Mueller R.-W."/>
            <person name="Bruemmer F."/>
            <person name="Labrenz M."/>
            <person name="Spormann A.M."/>
            <person name="Op den Camp H."/>
            <person name="Overmann J."/>
            <person name="Amann R."/>
            <person name="Jetten M.S.M."/>
            <person name="Mascher T."/>
            <person name="Medema M.H."/>
            <person name="Devos D.P."/>
            <person name="Kaster A.-K."/>
            <person name="Ovreas L."/>
            <person name="Rohde M."/>
            <person name="Galperin M.Y."/>
            <person name="Jogler C."/>
        </authorList>
    </citation>
    <scope>NUCLEOTIDE SEQUENCE [LARGE SCALE GENOMIC DNA]</scope>
    <source>
        <strain evidence="14 15">Pla163</strain>
    </source>
</reference>
<dbReference type="OrthoDB" id="9802794at2"/>
<evidence type="ECO:0000256" key="8">
    <source>
        <dbReference type="ARBA" id="ARBA00023268"/>
    </source>
</evidence>
<dbReference type="NCBIfam" id="TIGR02199">
    <property type="entry name" value="rfaE_dom_II"/>
    <property type="match status" value="1"/>
</dbReference>
<evidence type="ECO:0000256" key="6">
    <source>
        <dbReference type="ARBA" id="ARBA00022777"/>
    </source>
</evidence>
<evidence type="ECO:0000256" key="1">
    <source>
        <dbReference type="ARBA" id="ARBA00002319"/>
    </source>
</evidence>
<dbReference type="RefSeq" id="WP_145190057.1">
    <property type="nucleotide sequence ID" value="NZ_CP036290.1"/>
</dbReference>
<dbReference type="InterPro" id="IPR004821">
    <property type="entry name" value="Cyt_trans-like"/>
</dbReference>
<evidence type="ECO:0000256" key="5">
    <source>
        <dbReference type="ARBA" id="ARBA00022741"/>
    </source>
</evidence>
<dbReference type="SUPFAM" id="SSF52374">
    <property type="entry name" value="Nucleotidylyl transferase"/>
    <property type="match status" value="1"/>
</dbReference>
<feature type="domain" description="Cytidyltransferase-like" evidence="13">
    <location>
        <begin position="355"/>
        <end position="447"/>
    </location>
</feature>
<dbReference type="GO" id="GO:0005829">
    <property type="term" value="C:cytosol"/>
    <property type="evidence" value="ECO:0007669"/>
    <property type="project" value="TreeGrafter"/>
</dbReference>
<dbReference type="HAMAP" id="MF_01603">
    <property type="entry name" value="HldE"/>
    <property type="match status" value="1"/>
</dbReference>
<evidence type="ECO:0000256" key="2">
    <source>
        <dbReference type="ARBA" id="ARBA00003753"/>
    </source>
</evidence>
<evidence type="ECO:0000256" key="9">
    <source>
        <dbReference type="ARBA" id="ARBA00023277"/>
    </source>
</evidence>
<dbReference type="PANTHER" id="PTHR46969">
    <property type="entry name" value="BIFUNCTIONAL PROTEIN HLDE"/>
    <property type="match status" value="1"/>
</dbReference>
<dbReference type="InterPro" id="IPR023030">
    <property type="entry name" value="Bifunc_HldE"/>
</dbReference>
<dbReference type="GO" id="GO:0097171">
    <property type="term" value="P:ADP-L-glycero-beta-D-manno-heptose biosynthetic process"/>
    <property type="evidence" value="ECO:0007669"/>
    <property type="project" value="UniProtKB-UniPathway"/>
</dbReference>
<comment type="function">
    <text evidence="2 11">Catalyzes the ADP transfer from ATP to D-glycero-beta-D-manno-heptose 1-phosphate, yielding ADP-D-glycero-beta-D-manno-heptose.</text>
</comment>
<dbReference type="InterPro" id="IPR011913">
    <property type="entry name" value="RfaE_dom_I"/>
</dbReference>
<name>A0A518D334_9BACT</name>
<keyword evidence="8 11" id="KW-0511">Multifunctional enzyme</keyword>
<comment type="pathway">
    <text evidence="11">Nucleotide-sugar biosynthesis; ADP-L-glycero-beta-D-manno-heptose biosynthesis; ADP-L-glycero-beta-D-manno-heptose from D-glycero-beta-D-manno-heptose 7-phosphate: step 3/4.</text>
</comment>
<comment type="catalytic activity">
    <reaction evidence="11">
        <text>D-glycero-beta-D-manno-heptose 7-phosphate + ATP = D-glycero-beta-D-manno-heptose 1,7-bisphosphate + ADP + H(+)</text>
        <dbReference type="Rhea" id="RHEA:27473"/>
        <dbReference type="ChEBI" id="CHEBI:15378"/>
        <dbReference type="ChEBI" id="CHEBI:30616"/>
        <dbReference type="ChEBI" id="CHEBI:60204"/>
        <dbReference type="ChEBI" id="CHEBI:60208"/>
        <dbReference type="ChEBI" id="CHEBI:456216"/>
        <dbReference type="EC" id="2.7.1.167"/>
    </reaction>
</comment>
<keyword evidence="6 11" id="KW-0418">Kinase</keyword>
<dbReference type="NCBIfam" id="TIGR02198">
    <property type="entry name" value="rfaE_dom_I"/>
    <property type="match status" value="1"/>
</dbReference>
<keyword evidence="5 11" id="KW-0547">Nucleotide-binding</keyword>
<evidence type="ECO:0000256" key="3">
    <source>
        <dbReference type="ARBA" id="ARBA00022679"/>
    </source>
</evidence>
<dbReference type="InterPro" id="IPR011914">
    <property type="entry name" value="RfaE_dom_II"/>
</dbReference>
<comment type="pathway">
    <text evidence="11">Nucleotide-sugar biosynthesis; ADP-L-glycero-beta-D-manno-heptose biosynthesis; ADP-L-glycero-beta-D-manno-heptose from D-glycero-beta-D-manno-heptose 7-phosphate: step 1/4.</text>
</comment>
<keyword evidence="3 11" id="KW-0808">Transferase</keyword>
<dbReference type="GO" id="GO:0016773">
    <property type="term" value="F:phosphotransferase activity, alcohol group as acceptor"/>
    <property type="evidence" value="ECO:0007669"/>
    <property type="project" value="InterPro"/>
</dbReference>
<dbReference type="GO" id="GO:0033786">
    <property type="term" value="F:heptose-1-phosphate adenylyltransferase activity"/>
    <property type="evidence" value="ECO:0007669"/>
    <property type="project" value="UniProtKB-UniRule"/>
</dbReference>
<keyword evidence="9 11" id="KW-0119">Carbohydrate metabolism</keyword>
<feature type="domain" description="Carbohydrate kinase PfkB" evidence="12">
    <location>
        <begin position="17"/>
        <end position="313"/>
    </location>
</feature>
<dbReference type="PANTHER" id="PTHR46969:SF1">
    <property type="entry name" value="BIFUNCTIONAL PROTEIN HLDE"/>
    <property type="match status" value="1"/>
</dbReference>
<keyword evidence="7 11" id="KW-0067">ATP-binding</keyword>
<feature type="binding site" evidence="11">
    <location>
        <begin position="205"/>
        <end position="208"/>
    </location>
    <ligand>
        <name>ATP</name>
        <dbReference type="ChEBI" id="CHEBI:30616"/>
    </ligand>
</feature>
<dbReference type="Pfam" id="PF01467">
    <property type="entry name" value="CTP_transf_like"/>
    <property type="match status" value="1"/>
</dbReference>
<evidence type="ECO:0000256" key="10">
    <source>
        <dbReference type="ARBA" id="ARBA00047428"/>
    </source>
</evidence>
<dbReference type="InterPro" id="IPR014729">
    <property type="entry name" value="Rossmann-like_a/b/a_fold"/>
</dbReference>
<feature type="region of interest" description="Cytidylyltransferase" evidence="11">
    <location>
        <begin position="355"/>
        <end position="487"/>
    </location>
</feature>
<evidence type="ECO:0000256" key="7">
    <source>
        <dbReference type="ARBA" id="ARBA00022840"/>
    </source>
</evidence>
<dbReference type="EC" id="2.7.1.167" evidence="11"/>
<evidence type="ECO:0000313" key="15">
    <source>
        <dbReference type="Proteomes" id="UP000319342"/>
    </source>
</evidence>
<evidence type="ECO:0000313" key="14">
    <source>
        <dbReference type="EMBL" id="QDU85878.1"/>
    </source>
</evidence>
<organism evidence="14 15">
    <name type="scientific">Rohdeia mirabilis</name>
    <dbReference type="NCBI Taxonomy" id="2528008"/>
    <lineage>
        <taxon>Bacteria</taxon>
        <taxon>Pseudomonadati</taxon>
        <taxon>Planctomycetota</taxon>
        <taxon>Planctomycetia</taxon>
        <taxon>Planctomycetia incertae sedis</taxon>
        <taxon>Rohdeia</taxon>
    </lineage>
</organism>
<dbReference type="Gene3D" id="3.40.50.620">
    <property type="entry name" value="HUPs"/>
    <property type="match status" value="1"/>
</dbReference>
<comment type="function">
    <text evidence="1 11">Catalyzes the phosphorylation of D-glycero-D-manno-heptose 7-phosphate at the C-1 position to selectively form D-glycero-beta-D-manno-heptose-1,7-bisphosphate.</text>
</comment>
<dbReference type="InterPro" id="IPR029056">
    <property type="entry name" value="Ribokinase-like"/>
</dbReference>
<evidence type="ECO:0000259" key="13">
    <source>
        <dbReference type="Pfam" id="PF01467"/>
    </source>
</evidence>
<dbReference type="SUPFAM" id="SSF53613">
    <property type="entry name" value="Ribokinase-like"/>
    <property type="match status" value="1"/>
</dbReference>
<dbReference type="NCBIfam" id="TIGR00125">
    <property type="entry name" value="cyt_tran_rel"/>
    <property type="match status" value="1"/>
</dbReference>
<evidence type="ECO:0000256" key="11">
    <source>
        <dbReference type="HAMAP-Rule" id="MF_01603"/>
    </source>
</evidence>
<comment type="similarity">
    <text evidence="11">In the N-terminal section; belongs to the carbohydrate kinase PfkB family.</text>
</comment>
<dbReference type="GO" id="GO:0033785">
    <property type="term" value="F:heptose 7-phosphate kinase activity"/>
    <property type="evidence" value="ECO:0007669"/>
    <property type="project" value="UniProtKB-UniRule"/>
</dbReference>
<dbReference type="Pfam" id="PF00294">
    <property type="entry name" value="PfkB"/>
    <property type="match status" value="1"/>
</dbReference>
<keyword evidence="15" id="KW-1185">Reference proteome</keyword>
<proteinExistence type="inferred from homology"/>
<evidence type="ECO:0000259" key="12">
    <source>
        <dbReference type="Pfam" id="PF00294"/>
    </source>
</evidence>